<sequence length="403" mass="42590">MVAPTDPRTDVVVVGGGILGLATAHALIRRLPDISVVVLEKEPTVAAHQTGRNSGVVHAGLYYPPGSLKADLAVRGGDRMIEFCAEHGIAHDRCGKLVVATSEDQRPRLTALVERARANGVPVTELTPGAAAEHEPHVSCVAALHVPSTGRADFAAVARALAGVVTVAGGEVRTGVRAGRATPTAGGWLIDTPDGPLRSRFLVGCAGLHADRVARRSGTRPDARILPFRGEYLDVVGPSADLVRGLVYPVPDPRFPFLGVHLTRGLDGRVHAGPNAVLALAREGYRWSDVSVRDLASTLVWGGTSRLVVRYWRPGLTELVRSVSRRRFAADARRLIPGLRTGDLRRAPSGVRAQAVDRRGELVDDFHLVAGERSLHVLNAPSPAATASLEIGALVADRVAAAL</sequence>
<feature type="domain" description="FAD dependent oxidoreductase" evidence="6">
    <location>
        <begin position="10"/>
        <end position="398"/>
    </location>
</feature>
<keyword evidence="2" id="KW-0285">Flavoprotein</keyword>
<organism evidence="7">
    <name type="scientific">marine metagenome</name>
    <dbReference type="NCBI Taxonomy" id="408172"/>
    <lineage>
        <taxon>unclassified sequences</taxon>
        <taxon>metagenomes</taxon>
        <taxon>ecological metagenomes</taxon>
    </lineage>
</organism>
<dbReference type="GO" id="GO:0005737">
    <property type="term" value="C:cytoplasm"/>
    <property type="evidence" value="ECO:0007669"/>
    <property type="project" value="TreeGrafter"/>
</dbReference>
<dbReference type="InterPro" id="IPR036188">
    <property type="entry name" value="FAD/NAD-bd_sf"/>
</dbReference>
<comment type="similarity">
    <text evidence="5">Belongs to the L2HGDH family.</text>
</comment>
<proteinExistence type="inferred from homology"/>
<dbReference type="PANTHER" id="PTHR43104:SF2">
    <property type="entry name" value="L-2-HYDROXYGLUTARATE DEHYDROGENASE, MITOCHONDRIAL"/>
    <property type="match status" value="1"/>
</dbReference>
<dbReference type="NCBIfam" id="NF008726">
    <property type="entry name" value="PRK11728.1"/>
    <property type="match status" value="1"/>
</dbReference>
<dbReference type="GO" id="GO:0047545">
    <property type="term" value="F:(S)-2-hydroxyglutarate dehydrogenase activity"/>
    <property type="evidence" value="ECO:0007669"/>
    <property type="project" value="TreeGrafter"/>
</dbReference>
<dbReference type="InterPro" id="IPR006076">
    <property type="entry name" value="FAD-dep_OxRdtase"/>
</dbReference>
<keyword evidence="3" id="KW-0274">FAD</keyword>
<evidence type="ECO:0000256" key="3">
    <source>
        <dbReference type="ARBA" id="ARBA00022827"/>
    </source>
</evidence>
<keyword evidence="4" id="KW-0560">Oxidoreductase</keyword>
<comment type="cofactor">
    <cofactor evidence="1">
        <name>FAD</name>
        <dbReference type="ChEBI" id="CHEBI:57692"/>
    </cofactor>
</comment>
<name>A0A381QSK0_9ZZZZ</name>
<dbReference type="AlphaFoldDB" id="A0A381QSK0"/>
<evidence type="ECO:0000256" key="1">
    <source>
        <dbReference type="ARBA" id="ARBA00001974"/>
    </source>
</evidence>
<dbReference type="PANTHER" id="PTHR43104">
    <property type="entry name" value="L-2-HYDROXYGLUTARATE DEHYDROGENASE, MITOCHONDRIAL"/>
    <property type="match status" value="1"/>
</dbReference>
<dbReference type="EMBL" id="UINC01001443">
    <property type="protein sequence ID" value="SUZ80827.1"/>
    <property type="molecule type" value="Genomic_DNA"/>
</dbReference>
<dbReference type="Pfam" id="PF01266">
    <property type="entry name" value="DAO"/>
    <property type="match status" value="1"/>
</dbReference>
<reference evidence="7" key="1">
    <citation type="submission" date="2018-05" db="EMBL/GenBank/DDBJ databases">
        <authorList>
            <person name="Lanie J.A."/>
            <person name="Ng W.-L."/>
            <person name="Kazmierczak K.M."/>
            <person name="Andrzejewski T.M."/>
            <person name="Davidsen T.M."/>
            <person name="Wayne K.J."/>
            <person name="Tettelin H."/>
            <person name="Glass J.I."/>
            <person name="Rusch D."/>
            <person name="Podicherti R."/>
            <person name="Tsui H.-C.T."/>
            <person name="Winkler M.E."/>
        </authorList>
    </citation>
    <scope>NUCLEOTIDE SEQUENCE</scope>
</reference>
<evidence type="ECO:0000259" key="6">
    <source>
        <dbReference type="Pfam" id="PF01266"/>
    </source>
</evidence>
<evidence type="ECO:0000256" key="4">
    <source>
        <dbReference type="ARBA" id="ARBA00023002"/>
    </source>
</evidence>
<dbReference type="Gene3D" id="3.30.9.10">
    <property type="entry name" value="D-Amino Acid Oxidase, subunit A, domain 2"/>
    <property type="match status" value="1"/>
</dbReference>
<evidence type="ECO:0000256" key="5">
    <source>
        <dbReference type="ARBA" id="ARBA00037941"/>
    </source>
</evidence>
<accession>A0A381QSK0</accession>
<evidence type="ECO:0000313" key="7">
    <source>
        <dbReference type="EMBL" id="SUZ80827.1"/>
    </source>
</evidence>
<dbReference type="SUPFAM" id="SSF51905">
    <property type="entry name" value="FAD/NAD(P)-binding domain"/>
    <property type="match status" value="1"/>
</dbReference>
<gene>
    <name evidence="7" type="ORF">METZ01_LOCUS33681</name>
</gene>
<dbReference type="Gene3D" id="3.50.50.60">
    <property type="entry name" value="FAD/NAD(P)-binding domain"/>
    <property type="match status" value="1"/>
</dbReference>
<protein>
    <recommendedName>
        <fullName evidence="6">FAD dependent oxidoreductase domain-containing protein</fullName>
    </recommendedName>
</protein>
<evidence type="ECO:0000256" key="2">
    <source>
        <dbReference type="ARBA" id="ARBA00022630"/>
    </source>
</evidence>